<dbReference type="Proteomes" id="UP000039865">
    <property type="component" value="Unassembled WGS sequence"/>
</dbReference>
<feature type="transmembrane region" description="Helical" evidence="1">
    <location>
        <begin position="155"/>
        <end position="171"/>
    </location>
</feature>
<feature type="transmembrane region" description="Helical" evidence="1">
    <location>
        <begin position="38"/>
        <end position="58"/>
    </location>
</feature>
<organism evidence="2 3">
    <name type="scientific">Stylonychia lemnae</name>
    <name type="common">Ciliate</name>
    <dbReference type="NCBI Taxonomy" id="5949"/>
    <lineage>
        <taxon>Eukaryota</taxon>
        <taxon>Sar</taxon>
        <taxon>Alveolata</taxon>
        <taxon>Ciliophora</taxon>
        <taxon>Intramacronucleata</taxon>
        <taxon>Spirotrichea</taxon>
        <taxon>Stichotrichia</taxon>
        <taxon>Sporadotrichida</taxon>
        <taxon>Oxytrichidae</taxon>
        <taxon>Stylonychinae</taxon>
        <taxon>Stylonychia</taxon>
    </lineage>
</organism>
<gene>
    <name evidence="2" type="primary">Contig14643.g15605</name>
    <name evidence="2" type="ORF">STYLEM_5376</name>
</gene>
<feature type="transmembrane region" description="Helical" evidence="1">
    <location>
        <begin position="64"/>
        <end position="81"/>
    </location>
</feature>
<evidence type="ECO:0000313" key="2">
    <source>
        <dbReference type="EMBL" id="CDW76376.1"/>
    </source>
</evidence>
<feature type="transmembrane region" description="Helical" evidence="1">
    <location>
        <begin position="116"/>
        <end position="143"/>
    </location>
</feature>
<evidence type="ECO:0000313" key="3">
    <source>
        <dbReference type="Proteomes" id="UP000039865"/>
    </source>
</evidence>
<accession>A0A078A2E6</accession>
<name>A0A078A2E6_STYLE</name>
<sequence>MIFFVLHKVIIIILGDFSFKALPSNCNIDFLITNENQLVGASFSDILISGFGILVLALPYIDAVTAYFGIGTSLFSAFIVIRDPDDYAVAGSFNKALTQTMSVCFNFHKIATITMAVLTGVVGVGVGLLGGGLYGFLGIIAFFGFRVLAHLTSGYLPQLLVLVILIQDYLIKQTIVKAQNL</sequence>
<protein>
    <submittedName>
        <fullName evidence="2">Uncharacterized protein</fullName>
    </submittedName>
</protein>
<keyword evidence="1" id="KW-0812">Transmembrane</keyword>
<keyword evidence="3" id="KW-1185">Reference proteome</keyword>
<dbReference type="AlphaFoldDB" id="A0A078A2E6"/>
<reference evidence="2 3" key="1">
    <citation type="submission" date="2014-06" db="EMBL/GenBank/DDBJ databases">
        <authorList>
            <person name="Swart Estienne"/>
        </authorList>
    </citation>
    <scope>NUCLEOTIDE SEQUENCE [LARGE SCALE GENOMIC DNA]</scope>
    <source>
        <strain evidence="2 3">130c</strain>
    </source>
</reference>
<proteinExistence type="predicted"/>
<dbReference type="EMBL" id="CCKQ01005218">
    <property type="protein sequence ID" value="CDW76376.1"/>
    <property type="molecule type" value="Genomic_DNA"/>
</dbReference>
<dbReference type="InParanoid" id="A0A078A2E6"/>
<evidence type="ECO:0000256" key="1">
    <source>
        <dbReference type="SAM" id="Phobius"/>
    </source>
</evidence>
<keyword evidence="1" id="KW-1133">Transmembrane helix</keyword>
<keyword evidence="1" id="KW-0472">Membrane</keyword>